<evidence type="ECO:0000256" key="8">
    <source>
        <dbReference type="ARBA" id="ARBA00022741"/>
    </source>
</evidence>
<proteinExistence type="inferred from homology"/>
<name>F2LXE2_HIPMA</name>
<dbReference type="eggNOG" id="COG1663">
    <property type="taxonomic scope" value="Bacteria"/>
</dbReference>
<dbReference type="GO" id="GO:0009244">
    <property type="term" value="P:lipopolysaccharide core region biosynthetic process"/>
    <property type="evidence" value="ECO:0007669"/>
    <property type="project" value="TreeGrafter"/>
</dbReference>
<organism evidence="15 16">
    <name type="scientific">Hippea maritima (strain ATCC 700847 / DSM 10411 / MH2)</name>
    <dbReference type="NCBI Taxonomy" id="760142"/>
    <lineage>
        <taxon>Bacteria</taxon>
        <taxon>Pseudomonadati</taxon>
        <taxon>Campylobacterota</taxon>
        <taxon>Desulfurellia</taxon>
        <taxon>Desulfurellales</taxon>
        <taxon>Hippeaceae</taxon>
        <taxon>Hippea</taxon>
    </lineage>
</organism>
<dbReference type="HAMAP" id="MF_00409">
    <property type="entry name" value="LpxK"/>
    <property type="match status" value="1"/>
</dbReference>
<evidence type="ECO:0000256" key="7">
    <source>
        <dbReference type="ARBA" id="ARBA00022679"/>
    </source>
</evidence>
<keyword evidence="14" id="KW-0812">Transmembrane</keyword>
<comment type="catalytic activity">
    <reaction evidence="13">
        <text>a lipid A disaccharide + ATP = a lipid IVA + ADP + H(+)</text>
        <dbReference type="Rhea" id="RHEA:67840"/>
        <dbReference type="ChEBI" id="CHEBI:15378"/>
        <dbReference type="ChEBI" id="CHEBI:30616"/>
        <dbReference type="ChEBI" id="CHEBI:176343"/>
        <dbReference type="ChEBI" id="CHEBI:176425"/>
        <dbReference type="ChEBI" id="CHEBI:456216"/>
        <dbReference type="EC" id="2.7.1.130"/>
    </reaction>
</comment>
<dbReference type="GO" id="GO:0005886">
    <property type="term" value="C:plasma membrane"/>
    <property type="evidence" value="ECO:0007669"/>
    <property type="project" value="TreeGrafter"/>
</dbReference>
<dbReference type="STRING" id="760142.Hipma_1298"/>
<evidence type="ECO:0000256" key="1">
    <source>
        <dbReference type="ARBA" id="ARBA00002274"/>
    </source>
</evidence>
<evidence type="ECO:0000256" key="5">
    <source>
        <dbReference type="ARBA" id="ARBA00022516"/>
    </source>
</evidence>
<dbReference type="FunCoup" id="F2LXE2">
    <property type="interactions" value="194"/>
</dbReference>
<dbReference type="InParanoid" id="F2LXE2"/>
<evidence type="ECO:0000256" key="11">
    <source>
        <dbReference type="ARBA" id="ARBA00023098"/>
    </source>
</evidence>
<keyword evidence="6 13" id="KW-0441">Lipid A biosynthesis</keyword>
<keyword evidence="8 13" id="KW-0547">Nucleotide-binding</keyword>
<dbReference type="OrthoDB" id="9766423at2"/>
<dbReference type="InterPro" id="IPR003758">
    <property type="entry name" value="LpxK"/>
</dbReference>
<reference evidence="16" key="2">
    <citation type="submission" date="2011-03" db="EMBL/GenBank/DDBJ databases">
        <title>The complete genome of Hippea maritima DSM 10411.</title>
        <authorList>
            <consortium name="US DOE Joint Genome Institute (JGI-PGF)"/>
            <person name="Lucas S."/>
            <person name="Copeland A."/>
            <person name="Lapidus A."/>
            <person name="Bruce D."/>
            <person name="Goodwin L."/>
            <person name="Pitluck S."/>
            <person name="Peters L."/>
            <person name="Kyrpides N."/>
            <person name="Mavromatis K."/>
            <person name="Pagani I."/>
            <person name="Ivanova N."/>
            <person name="Mikhailova N."/>
            <person name="Lu M."/>
            <person name="Detter J.C."/>
            <person name="Tapia R."/>
            <person name="Han C."/>
            <person name="Land M."/>
            <person name="Hauser L."/>
            <person name="Markowitz V."/>
            <person name="Cheng J.-F."/>
            <person name="Hugenholtz P."/>
            <person name="Woyke T."/>
            <person name="Wu D."/>
            <person name="Spring S."/>
            <person name="Schroeder M."/>
            <person name="Brambilla E."/>
            <person name="Klenk H.-P."/>
            <person name="Eisen J.A."/>
        </authorList>
    </citation>
    <scope>NUCLEOTIDE SEQUENCE [LARGE SCALE GENOMIC DNA]</scope>
    <source>
        <strain evidence="16">ATCC 700847 / DSM 10411 / MH2</strain>
    </source>
</reference>
<comment type="pathway">
    <text evidence="2 13">Glycolipid biosynthesis; lipid IV(A) biosynthesis; lipid IV(A) from (3R)-3-hydroxytetradecanoyl-[acyl-carrier-protein] and UDP-N-acetyl-alpha-D-glucosamine: step 6/6.</text>
</comment>
<protein>
    <recommendedName>
        <fullName evidence="4 13">Tetraacyldisaccharide 4'-kinase</fullName>
        <ecNumber evidence="3 13">2.7.1.130</ecNumber>
    </recommendedName>
    <alternativeName>
        <fullName evidence="12 13">Lipid A 4'-kinase</fullName>
    </alternativeName>
</protein>
<accession>F2LXE2</accession>
<dbReference type="GO" id="GO:0009245">
    <property type="term" value="P:lipid A biosynthetic process"/>
    <property type="evidence" value="ECO:0007669"/>
    <property type="project" value="UniProtKB-UniRule"/>
</dbReference>
<dbReference type="NCBIfam" id="TIGR00682">
    <property type="entry name" value="lpxK"/>
    <property type="match status" value="1"/>
</dbReference>
<comment type="similarity">
    <text evidence="13">Belongs to the LpxK family.</text>
</comment>
<keyword evidence="11 13" id="KW-0443">Lipid metabolism</keyword>
<evidence type="ECO:0000256" key="9">
    <source>
        <dbReference type="ARBA" id="ARBA00022777"/>
    </source>
</evidence>
<evidence type="ECO:0000256" key="13">
    <source>
        <dbReference type="HAMAP-Rule" id="MF_00409"/>
    </source>
</evidence>
<dbReference type="AlphaFoldDB" id="F2LXE2"/>
<keyword evidence="5 13" id="KW-0444">Lipid biosynthesis</keyword>
<evidence type="ECO:0000256" key="6">
    <source>
        <dbReference type="ARBA" id="ARBA00022556"/>
    </source>
</evidence>
<keyword evidence="10 13" id="KW-0067">ATP-binding</keyword>
<keyword evidence="14" id="KW-1133">Transmembrane helix</keyword>
<feature type="transmembrane region" description="Helical" evidence="14">
    <location>
        <begin position="16"/>
        <end position="36"/>
    </location>
</feature>
<keyword evidence="9 13" id="KW-0418">Kinase</keyword>
<feature type="binding site" evidence="13">
    <location>
        <begin position="55"/>
        <end position="62"/>
    </location>
    <ligand>
        <name>ATP</name>
        <dbReference type="ChEBI" id="CHEBI:30616"/>
    </ligand>
</feature>
<keyword evidence="14" id="KW-0472">Membrane</keyword>
<comment type="function">
    <text evidence="1 13">Transfers the gamma-phosphate of ATP to the 4'-position of a tetraacyldisaccharide 1-phosphate intermediate (termed DS-1-P) to form tetraacyldisaccharide 1,4'-bis-phosphate (lipid IVA).</text>
</comment>
<dbReference type="SUPFAM" id="SSF52540">
    <property type="entry name" value="P-loop containing nucleoside triphosphate hydrolases"/>
    <property type="match status" value="1"/>
</dbReference>
<dbReference type="InterPro" id="IPR027417">
    <property type="entry name" value="P-loop_NTPase"/>
</dbReference>
<dbReference type="EC" id="2.7.1.130" evidence="3 13"/>
<dbReference type="Proteomes" id="UP000008139">
    <property type="component" value="Chromosome"/>
</dbReference>
<evidence type="ECO:0000313" key="16">
    <source>
        <dbReference type="Proteomes" id="UP000008139"/>
    </source>
</evidence>
<dbReference type="GO" id="GO:0009029">
    <property type="term" value="F:lipid-A 4'-kinase activity"/>
    <property type="evidence" value="ECO:0007669"/>
    <property type="project" value="UniProtKB-UniRule"/>
</dbReference>
<keyword evidence="7 13" id="KW-0808">Transferase</keyword>
<reference evidence="15 16" key="1">
    <citation type="journal article" date="2011" name="Stand. Genomic Sci.">
        <title>Complete genome sequence of the thermophilic sulfur-reducer Hippea maritima type strain (MH(2)).</title>
        <authorList>
            <person name="Huntemann M."/>
            <person name="Lu M."/>
            <person name="Nolan M."/>
            <person name="Lapidus A."/>
            <person name="Lucas S."/>
            <person name="Hammon N."/>
            <person name="Deshpande S."/>
            <person name="Cheng J.F."/>
            <person name="Tapia R."/>
            <person name="Han C."/>
            <person name="Goodwin L."/>
            <person name="Pitluck S."/>
            <person name="Liolios K."/>
            <person name="Pagani I."/>
            <person name="Ivanova N."/>
            <person name="Ovchinikova G."/>
            <person name="Pati A."/>
            <person name="Chen A."/>
            <person name="Palaniappan K."/>
            <person name="Land M."/>
            <person name="Hauser L."/>
            <person name="Jeffries C.D."/>
            <person name="Detter J.C."/>
            <person name="Brambilla E.M."/>
            <person name="Rohde M."/>
            <person name="Spring S."/>
            <person name="Goker M."/>
            <person name="Woyke T."/>
            <person name="Bristow J."/>
            <person name="Eisen J.A."/>
            <person name="Markowitz V."/>
            <person name="Hugenholtz P."/>
            <person name="Kyrpides N.C."/>
            <person name="Klenk H.P."/>
            <person name="Mavromatis K."/>
        </authorList>
    </citation>
    <scope>NUCLEOTIDE SEQUENCE [LARGE SCALE GENOMIC DNA]</scope>
    <source>
        <strain evidence="16">ATCC 700847 / DSM 10411 / MH2</strain>
    </source>
</reference>
<sequence length="332" mass="37039">MNQVKAKKLQTKLKPLLIPFSFIYGTAVNIADSYTLKKTKREFPKQKIISIGNLVVGGVGKTPLAIKLANSLANYGKVCVITNNYPLKDKRVHLVSIDGNIFKKPPKVNDEPYMIALKCPNASVIASKDRIAAIELAVGLNTDFVILDDALHVNNIKKDLEICVFDKDNPFGGGFYLPAGLLRAPKKAIDRCDIKICVSKNKTDKKPPFDCIEANLKIKGVFDSNHNPIDIKDKTVFAFCGIGNPQGFLNTASNTGAQIKDYQFFNDHHQYTAYDLKILEKKKKQSGAEVFITTLKDFVKLEHLKDVCYIDIDLEINLRLVLKEVLDGQKNI</sequence>
<evidence type="ECO:0000256" key="14">
    <source>
        <dbReference type="SAM" id="Phobius"/>
    </source>
</evidence>
<dbReference type="HOGENOM" id="CLU_038816_6_0_7"/>
<dbReference type="RefSeq" id="WP_013682288.1">
    <property type="nucleotide sequence ID" value="NC_015318.1"/>
</dbReference>
<dbReference type="UniPathway" id="UPA00359">
    <property type="reaction ID" value="UER00482"/>
</dbReference>
<evidence type="ECO:0000256" key="10">
    <source>
        <dbReference type="ARBA" id="ARBA00022840"/>
    </source>
</evidence>
<dbReference type="EMBL" id="CP002606">
    <property type="protein sequence ID" value="AEA34256.1"/>
    <property type="molecule type" value="Genomic_DNA"/>
</dbReference>
<dbReference type="PANTHER" id="PTHR42724">
    <property type="entry name" value="TETRAACYLDISACCHARIDE 4'-KINASE"/>
    <property type="match status" value="1"/>
</dbReference>
<gene>
    <name evidence="13" type="primary">lpxK</name>
    <name evidence="15" type="ordered locus">Hipma_1298</name>
</gene>
<dbReference type="GO" id="GO:0005524">
    <property type="term" value="F:ATP binding"/>
    <property type="evidence" value="ECO:0007669"/>
    <property type="project" value="UniProtKB-UniRule"/>
</dbReference>
<keyword evidence="16" id="KW-1185">Reference proteome</keyword>
<evidence type="ECO:0000256" key="2">
    <source>
        <dbReference type="ARBA" id="ARBA00004870"/>
    </source>
</evidence>
<evidence type="ECO:0000256" key="12">
    <source>
        <dbReference type="ARBA" id="ARBA00029757"/>
    </source>
</evidence>
<evidence type="ECO:0000256" key="3">
    <source>
        <dbReference type="ARBA" id="ARBA00012071"/>
    </source>
</evidence>
<dbReference type="Pfam" id="PF02606">
    <property type="entry name" value="LpxK"/>
    <property type="match status" value="1"/>
</dbReference>
<evidence type="ECO:0000256" key="4">
    <source>
        <dbReference type="ARBA" id="ARBA00016436"/>
    </source>
</evidence>
<evidence type="ECO:0000313" key="15">
    <source>
        <dbReference type="EMBL" id="AEA34256.1"/>
    </source>
</evidence>
<dbReference type="KEGG" id="hmr:Hipma_1298"/>
<dbReference type="PANTHER" id="PTHR42724:SF1">
    <property type="entry name" value="TETRAACYLDISACCHARIDE 4'-KINASE, MITOCHONDRIAL-RELATED"/>
    <property type="match status" value="1"/>
</dbReference>